<protein>
    <submittedName>
        <fullName evidence="2">Uncharacterized protein</fullName>
    </submittedName>
</protein>
<evidence type="ECO:0000313" key="3">
    <source>
        <dbReference type="Proteomes" id="UP000286415"/>
    </source>
</evidence>
<accession>A0A419PY39</accession>
<proteinExistence type="predicted"/>
<evidence type="ECO:0000313" key="2">
    <source>
        <dbReference type="EMBL" id="KAG5443961.1"/>
    </source>
</evidence>
<sequence>MAQWLEREFTNRKVRGVNPTADSRLTLPRLGQTGSILLLSGDMAVSAKRVWLPVFCPTNLSLTTHQDTILQKKWFKWLQCESTDRNDRGSNPTSASQIPLSRFGQPGKIPAIVLPSGGMAARHREGARAER</sequence>
<evidence type="ECO:0000256" key="1">
    <source>
        <dbReference type="SAM" id="MobiDB-lite"/>
    </source>
</evidence>
<reference evidence="2 3" key="1">
    <citation type="journal article" date="2018" name="Biotechnol. Adv.">
        <title>Improved genomic resources and new bioinformatic workflow for the carcinogenic parasite Clonorchis sinensis: Biotechnological implications.</title>
        <authorList>
            <person name="Wang D."/>
            <person name="Korhonen P.K."/>
            <person name="Gasser R.B."/>
            <person name="Young N.D."/>
        </authorList>
    </citation>
    <scope>NUCLEOTIDE SEQUENCE [LARGE SCALE GENOMIC DNA]</scope>
    <source>
        <strain evidence="2">Cs-k2</strain>
    </source>
</reference>
<dbReference type="EMBL" id="NIRI02000056">
    <property type="protein sequence ID" value="KAG5443961.1"/>
    <property type="molecule type" value="Genomic_DNA"/>
</dbReference>
<name>A0A419PY39_CLOSI</name>
<feature type="compositionally biased region" description="Polar residues" evidence="1">
    <location>
        <begin position="89"/>
        <end position="99"/>
    </location>
</feature>
<dbReference type="Proteomes" id="UP000286415">
    <property type="component" value="Unassembled WGS sequence"/>
</dbReference>
<gene>
    <name evidence="2" type="ORF">CSKR_103782</name>
</gene>
<feature type="region of interest" description="Disordered" evidence="1">
    <location>
        <begin position="83"/>
        <end position="106"/>
    </location>
</feature>
<keyword evidence="3" id="KW-1185">Reference proteome</keyword>
<comment type="caution">
    <text evidence="2">The sequence shown here is derived from an EMBL/GenBank/DDBJ whole genome shotgun (WGS) entry which is preliminary data.</text>
</comment>
<dbReference type="OrthoDB" id="10051416at2759"/>
<dbReference type="InParanoid" id="A0A419PY39"/>
<reference evidence="2 3" key="2">
    <citation type="journal article" date="2021" name="Genomics">
        <title>High-quality reference genome for Clonorchis sinensis.</title>
        <authorList>
            <person name="Young N.D."/>
            <person name="Stroehlein A.J."/>
            <person name="Kinkar L."/>
            <person name="Wang T."/>
            <person name="Sohn W.M."/>
            <person name="Chang B.C.H."/>
            <person name="Kaur P."/>
            <person name="Weisz D."/>
            <person name="Dudchenko O."/>
            <person name="Aiden E.L."/>
            <person name="Korhonen P.K."/>
            <person name="Gasser R.B."/>
        </authorList>
    </citation>
    <scope>NUCLEOTIDE SEQUENCE [LARGE SCALE GENOMIC DNA]</scope>
    <source>
        <strain evidence="2">Cs-k2</strain>
    </source>
</reference>
<dbReference type="AlphaFoldDB" id="A0A419PY39"/>
<organism evidence="2 3">
    <name type="scientific">Clonorchis sinensis</name>
    <name type="common">Chinese liver fluke</name>
    <dbReference type="NCBI Taxonomy" id="79923"/>
    <lineage>
        <taxon>Eukaryota</taxon>
        <taxon>Metazoa</taxon>
        <taxon>Spiralia</taxon>
        <taxon>Lophotrochozoa</taxon>
        <taxon>Platyhelminthes</taxon>
        <taxon>Trematoda</taxon>
        <taxon>Digenea</taxon>
        <taxon>Opisthorchiida</taxon>
        <taxon>Opisthorchiata</taxon>
        <taxon>Opisthorchiidae</taxon>
        <taxon>Clonorchis</taxon>
    </lineage>
</organism>